<dbReference type="InterPro" id="IPR005746">
    <property type="entry name" value="Thioredoxin"/>
</dbReference>
<dbReference type="Proteomes" id="UP000680865">
    <property type="component" value="Unassembled WGS sequence"/>
</dbReference>
<feature type="disulfide bond" description="Redox-active" evidence="9">
    <location>
        <begin position="34"/>
        <end position="37"/>
    </location>
</feature>
<comment type="caution">
    <text evidence="11">The sequence shown here is derived from an EMBL/GenBank/DDBJ whole genome shotgun (WGS) entry which is preliminary data.</text>
</comment>
<keyword evidence="2" id="KW-0813">Transport</keyword>
<dbReference type="GO" id="GO:0045454">
    <property type="term" value="P:cell redox homeostasis"/>
    <property type="evidence" value="ECO:0007669"/>
    <property type="project" value="TreeGrafter"/>
</dbReference>
<gene>
    <name evidence="11" type="primary">trx</name>
    <name evidence="11" type="ORF">Aco04nite_89570</name>
</gene>
<sequence>MPENPLITVTDENFADVVLGAQLPVLVDFWAKWCGPCRPLAVSLAELAPEFEGRALIAKLDSDENPETTRRYRVMSMPTLLFFRAGIVTATLVGLRPKNVLRTALTTAIDPAESYANR</sequence>
<dbReference type="InterPro" id="IPR017937">
    <property type="entry name" value="Thioredoxin_CS"/>
</dbReference>
<comment type="similarity">
    <text evidence="1 7">Belongs to the thioredoxin family.</text>
</comment>
<reference evidence="11" key="1">
    <citation type="submission" date="2021-03" db="EMBL/GenBank/DDBJ databases">
        <title>Whole genome shotgun sequence of Actinoplanes consettensis NBRC 14913.</title>
        <authorList>
            <person name="Komaki H."/>
            <person name="Tamura T."/>
        </authorList>
    </citation>
    <scope>NUCLEOTIDE SEQUENCE</scope>
    <source>
        <strain evidence="11">NBRC 14913</strain>
    </source>
</reference>
<feature type="site" description="Contributes to redox potential value" evidence="8">
    <location>
        <position position="36"/>
    </location>
</feature>
<dbReference type="FunFam" id="3.40.30.10:FF:000001">
    <property type="entry name" value="Thioredoxin"/>
    <property type="match status" value="1"/>
</dbReference>
<evidence type="ECO:0000259" key="10">
    <source>
        <dbReference type="PROSITE" id="PS51352"/>
    </source>
</evidence>
<dbReference type="InterPro" id="IPR036249">
    <property type="entry name" value="Thioredoxin-like_sf"/>
</dbReference>
<accession>A0A919T461</accession>
<dbReference type="PANTHER" id="PTHR45663:SF11">
    <property type="entry name" value="GEO12009P1"/>
    <property type="match status" value="1"/>
</dbReference>
<dbReference type="PANTHER" id="PTHR45663">
    <property type="entry name" value="GEO12009P1"/>
    <property type="match status" value="1"/>
</dbReference>
<dbReference type="Gene3D" id="3.40.30.10">
    <property type="entry name" value="Glutaredoxin"/>
    <property type="match status" value="1"/>
</dbReference>
<feature type="active site" description="Nucleophile" evidence="8">
    <location>
        <position position="37"/>
    </location>
</feature>
<evidence type="ECO:0000256" key="5">
    <source>
        <dbReference type="ARBA" id="ARBA00023284"/>
    </source>
</evidence>
<keyword evidence="5 9" id="KW-0676">Redox-active center</keyword>
<dbReference type="EMBL" id="BOQP01000059">
    <property type="protein sequence ID" value="GIM84063.1"/>
    <property type="molecule type" value="Genomic_DNA"/>
</dbReference>
<dbReference type="RefSeq" id="WP_213003268.1">
    <property type="nucleotide sequence ID" value="NZ_BAAATW010000004.1"/>
</dbReference>
<dbReference type="GO" id="GO:0015035">
    <property type="term" value="F:protein-disulfide reductase activity"/>
    <property type="evidence" value="ECO:0007669"/>
    <property type="project" value="UniProtKB-UniRule"/>
</dbReference>
<dbReference type="CDD" id="cd02947">
    <property type="entry name" value="TRX_family"/>
    <property type="match status" value="1"/>
</dbReference>
<dbReference type="PROSITE" id="PS51352">
    <property type="entry name" value="THIOREDOXIN_2"/>
    <property type="match status" value="1"/>
</dbReference>
<dbReference type="PRINTS" id="PR00421">
    <property type="entry name" value="THIOREDOXIN"/>
</dbReference>
<evidence type="ECO:0000256" key="3">
    <source>
        <dbReference type="ARBA" id="ARBA00022982"/>
    </source>
</evidence>
<dbReference type="AlphaFoldDB" id="A0A919T461"/>
<keyword evidence="3" id="KW-0249">Electron transport</keyword>
<feature type="domain" description="Thioredoxin" evidence="10">
    <location>
        <begin position="1"/>
        <end position="110"/>
    </location>
</feature>
<keyword evidence="12" id="KW-1185">Reference proteome</keyword>
<evidence type="ECO:0000256" key="8">
    <source>
        <dbReference type="PIRSR" id="PIRSR000077-1"/>
    </source>
</evidence>
<name>A0A919T461_9ACTN</name>
<evidence type="ECO:0000256" key="1">
    <source>
        <dbReference type="ARBA" id="ARBA00008987"/>
    </source>
</evidence>
<evidence type="ECO:0000313" key="11">
    <source>
        <dbReference type="EMBL" id="GIM84063.1"/>
    </source>
</evidence>
<dbReference type="GO" id="GO:0005829">
    <property type="term" value="C:cytosol"/>
    <property type="evidence" value="ECO:0007669"/>
    <property type="project" value="TreeGrafter"/>
</dbReference>
<evidence type="ECO:0000256" key="4">
    <source>
        <dbReference type="ARBA" id="ARBA00023157"/>
    </source>
</evidence>
<evidence type="ECO:0000256" key="7">
    <source>
        <dbReference type="PIRNR" id="PIRNR000077"/>
    </source>
</evidence>
<dbReference type="PIRSF" id="PIRSF000077">
    <property type="entry name" value="Thioredoxin"/>
    <property type="match status" value="1"/>
</dbReference>
<feature type="active site" description="Nucleophile" evidence="8">
    <location>
        <position position="34"/>
    </location>
</feature>
<dbReference type="PROSITE" id="PS00194">
    <property type="entry name" value="THIOREDOXIN_1"/>
    <property type="match status" value="1"/>
</dbReference>
<dbReference type="Pfam" id="PF00085">
    <property type="entry name" value="Thioredoxin"/>
    <property type="match status" value="1"/>
</dbReference>
<protein>
    <recommendedName>
        <fullName evidence="6 7">Thioredoxin</fullName>
    </recommendedName>
</protein>
<dbReference type="SUPFAM" id="SSF52833">
    <property type="entry name" value="Thioredoxin-like"/>
    <property type="match status" value="1"/>
</dbReference>
<dbReference type="InterPro" id="IPR013766">
    <property type="entry name" value="Thioredoxin_domain"/>
</dbReference>
<evidence type="ECO:0000313" key="12">
    <source>
        <dbReference type="Proteomes" id="UP000680865"/>
    </source>
</evidence>
<evidence type="ECO:0000256" key="6">
    <source>
        <dbReference type="NCBIfam" id="TIGR01068"/>
    </source>
</evidence>
<keyword evidence="4 9" id="KW-1015">Disulfide bond</keyword>
<dbReference type="NCBIfam" id="TIGR01068">
    <property type="entry name" value="thioredoxin"/>
    <property type="match status" value="1"/>
</dbReference>
<organism evidence="11 12">
    <name type="scientific">Winogradskya consettensis</name>
    <dbReference type="NCBI Taxonomy" id="113560"/>
    <lineage>
        <taxon>Bacteria</taxon>
        <taxon>Bacillati</taxon>
        <taxon>Actinomycetota</taxon>
        <taxon>Actinomycetes</taxon>
        <taxon>Micromonosporales</taxon>
        <taxon>Micromonosporaceae</taxon>
        <taxon>Winogradskya</taxon>
    </lineage>
</organism>
<feature type="site" description="Deprotonates C-terminal active site Cys" evidence="8">
    <location>
        <position position="28"/>
    </location>
</feature>
<feature type="site" description="Contributes to redox potential value" evidence="8">
    <location>
        <position position="35"/>
    </location>
</feature>
<evidence type="ECO:0000256" key="2">
    <source>
        <dbReference type="ARBA" id="ARBA00022448"/>
    </source>
</evidence>
<proteinExistence type="inferred from homology"/>
<evidence type="ECO:0000256" key="9">
    <source>
        <dbReference type="PIRSR" id="PIRSR000077-4"/>
    </source>
</evidence>